<dbReference type="GO" id="GO:0070681">
    <property type="term" value="P:glutaminyl-tRNAGln biosynthesis via transamidation"/>
    <property type="evidence" value="ECO:0007669"/>
    <property type="project" value="TreeGrafter"/>
</dbReference>
<dbReference type="InterPro" id="IPR006075">
    <property type="entry name" value="Asn/Gln-tRNA_Trfase_suB/E_cat"/>
</dbReference>
<evidence type="ECO:0000313" key="14">
    <source>
        <dbReference type="Proteomes" id="UP000680020"/>
    </source>
</evidence>
<dbReference type="Proteomes" id="UP000680020">
    <property type="component" value="Unassembled WGS sequence"/>
</dbReference>
<evidence type="ECO:0000256" key="3">
    <source>
        <dbReference type="ARBA" id="ARBA00016923"/>
    </source>
</evidence>
<name>A0AB35BX63_9GAMM</name>
<dbReference type="NCBIfam" id="NF004012">
    <property type="entry name" value="PRK05477.1-2"/>
    <property type="match status" value="1"/>
</dbReference>
<dbReference type="InterPro" id="IPR018027">
    <property type="entry name" value="Asn/Gln_amidotransferase"/>
</dbReference>
<keyword evidence="6 11" id="KW-0067">ATP-binding</keyword>
<evidence type="ECO:0000256" key="4">
    <source>
        <dbReference type="ARBA" id="ARBA00022598"/>
    </source>
</evidence>
<evidence type="ECO:0000256" key="8">
    <source>
        <dbReference type="ARBA" id="ARBA00024799"/>
    </source>
</evidence>
<evidence type="ECO:0000256" key="1">
    <source>
        <dbReference type="ARBA" id="ARBA00005306"/>
    </source>
</evidence>
<comment type="catalytic activity">
    <reaction evidence="10 11">
        <text>L-glutamyl-tRNA(Gln) + L-glutamine + ATP + H2O = L-glutaminyl-tRNA(Gln) + L-glutamate + ADP + phosphate + H(+)</text>
        <dbReference type="Rhea" id="RHEA:17521"/>
        <dbReference type="Rhea" id="RHEA-COMP:9681"/>
        <dbReference type="Rhea" id="RHEA-COMP:9684"/>
        <dbReference type="ChEBI" id="CHEBI:15377"/>
        <dbReference type="ChEBI" id="CHEBI:15378"/>
        <dbReference type="ChEBI" id="CHEBI:29985"/>
        <dbReference type="ChEBI" id="CHEBI:30616"/>
        <dbReference type="ChEBI" id="CHEBI:43474"/>
        <dbReference type="ChEBI" id="CHEBI:58359"/>
        <dbReference type="ChEBI" id="CHEBI:78520"/>
        <dbReference type="ChEBI" id="CHEBI:78521"/>
        <dbReference type="ChEBI" id="CHEBI:456216"/>
    </reaction>
</comment>
<organism evidence="13 14">
    <name type="scientific">Wohlfahrtiimonas chitiniclastica</name>
    <dbReference type="NCBI Taxonomy" id="400946"/>
    <lineage>
        <taxon>Bacteria</taxon>
        <taxon>Pseudomonadati</taxon>
        <taxon>Pseudomonadota</taxon>
        <taxon>Gammaproteobacteria</taxon>
        <taxon>Cardiobacteriales</taxon>
        <taxon>Ignatzschineriaceae</taxon>
        <taxon>Wohlfahrtiimonas</taxon>
    </lineage>
</organism>
<dbReference type="PROSITE" id="PS01234">
    <property type="entry name" value="GATB"/>
    <property type="match status" value="1"/>
</dbReference>
<dbReference type="AlphaFoldDB" id="A0AB35BX63"/>
<evidence type="ECO:0000256" key="7">
    <source>
        <dbReference type="ARBA" id="ARBA00022917"/>
    </source>
</evidence>
<dbReference type="InterPro" id="IPR014746">
    <property type="entry name" value="Gln_synth/guanido_kin_cat_dom"/>
</dbReference>
<evidence type="ECO:0000256" key="6">
    <source>
        <dbReference type="ARBA" id="ARBA00022840"/>
    </source>
</evidence>
<dbReference type="NCBIfam" id="NF004015">
    <property type="entry name" value="PRK05477.1-5"/>
    <property type="match status" value="1"/>
</dbReference>
<dbReference type="GO" id="GO:0005524">
    <property type="term" value="F:ATP binding"/>
    <property type="evidence" value="ECO:0007669"/>
    <property type="project" value="UniProtKB-KW"/>
</dbReference>
<dbReference type="GO" id="GO:0050567">
    <property type="term" value="F:glutaminyl-tRNA synthase (glutamine-hydrolyzing) activity"/>
    <property type="evidence" value="ECO:0007669"/>
    <property type="project" value="UniProtKB-UniRule"/>
</dbReference>
<dbReference type="Gene3D" id="1.10.10.410">
    <property type="match status" value="1"/>
</dbReference>
<dbReference type="InterPro" id="IPR003789">
    <property type="entry name" value="Asn/Gln_tRNA_amidoTrase-B-like"/>
</dbReference>
<evidence type="ECO:0000256" key="2">
    <source>
        <dbReference type="ARBA" id="ARBA00011123"/>
    </source>
</evidence>
<dbReference type="NCBIfam" id="TIGR00133">
    <property type="entry name" value="gatB"/>
    <property type="match status" value="1"/>
</dbReference>
<comment type="similarity">
    <text evidence="1 11">Belongs to the GatB/GatE family. GatB subfamily.</text>
</comment>
<dbReference type="HAMAP" id="MF_00121">
    <property type="entry name" value="GatB"/>
    <property type="match status" value="1"/>
</dbReference>
<sequence length="477" mass="52831">MTMTWEVVIGLEVHTQLTTQTKLFSGSSIQYGAEPNTQASLYDLAMPGTLPVFNRAVLDKAILLGLAINAHIAPKTVFERKNYFYPDLPTGYQISQLALPIVQNGHLMVTADDGSEKKIRINRAHMECDAGKSLHDEVYGMTGIDLNRAGTPLLEIVTEPDINSAKEAIQYLRQLHQLVTWLGICDGNMQEGSFRCDANVSVHKPGTPFGTRAEIKNINSFRFIEDAINHEVARQIEIIEAGGEVVQETRLYDPDKNETRSMRTKEEANDYRYFPDPNLLPIVVTEEMIEKVRETLPELPEVLQARLISDYGLSEYDASVLTQSRAMCDYFGQMVANGTDPKMTANWLLGEVSATLNQQGVSIDAFVISADRLAGLLTRIADKTISNSIAKKVFELMLQSSKTADEVIEAEGLKQVTDTGAIEGWVNEVIEKNPKQVEQYKGGQTKLLGFFVGQVMKLSKGKADPAAINALMAEKLQ</sequence>
<dbReference type="InterPro" id="IPR004413">
    <property type="entry name" value="GatB"/>
</dbReference>
<protein>
    <recommendedName>
        <fullName evidence="3 11">Aspartyl/glutamyl-tRNA(Asn/Gln) amidotransferase subunit B</fullName>
        <shortName evidence="11">Asp/Glu-ADT subunit B</shortName>
        <ecNumber evidence="11">6.3.5.-</ecNumber>
    </recommendedName>
</protein>
<evidence type="ECO:0000256" key="5">
    <source>
        <dbReference type="ARBA" id="ARBA00022741"/>
    </source>
</evidence>
<dbReference type="FunFam" id="1.10.150.380:FF:000001">
    <property type="entry name" value="Aspartyl/glutamyl-tRNA(Asn/Gln) amidotransferase subunit B"/>
    <property type="match status" value="1"/>
</dbReference>
<dbReference type="InterPro" id="IPR017959">
    <property type="entry name" value="Asn/Gln-tRNA_amidoTrfase_suB/E"/>
</dbReference>
<evidence type="ECO:0000256" key="9">
    <source>
        <dbReference type="ARBA" id="ARBA00047380"/>
    </source>
</evidence>
<comment type="catalytic activity">
    <reaction evidence="9 11">
        <text>L-aspartyl-tRNA(Asn) + L-glutamine + ATP + H2O = L-asparaginyl-tRNA(Asn) + L-glutamate + ADP + phosphate + 2 H(+)</text>
        <dbReference type="Rhea" id="RHEA:14513"/>
        <dbReference type="Rhea" id="RHEA-COMP:9674"/>
        <dbReference type="Rhea" id="RHEA-COMP:9677"/>
        <dbReference type="ChEBI" id="CHEBI:15377"/>
        <dbReference type="ChEBI" id="CHEBI:15378"/>
        <dbReference type="ChEBI" id="CHEBI:29985"/>
        <dbReference type="ChEBI" id="CHEBI:30616"/>
        <dbReference type="ChEBI" id="CHEBI:43474"/>
        <dbReference type="ChEBI" id="CHEBI:58359"/>
        <dbReference type="ChEBI" id="CHEBI:78515"/>
        <dbReference type="ChEBI" id="CHEBI:78516"/>
        <dbReference type="ChEBI" id="CHEBI:456216"/>
    </reaction>
</comment>
<reference evidence="13" key="1">
    <citation type="submission" date="2021-03" db="EMBL/GenBank/DDBJ databases">
        <title>Identification and antibiotic profiling of Wohlfahrtiimonas chitiniclastica, an underestimated human pathogen.</title>
        <authorList>
            <person name="Kopf A."/>
            <person name="Bunk B."/>
            <person name="Coldewey S."/>
            <person name="Gunzer F."/>
            <person name="Riedel T."/>
            <person name="Schroettner P."/>
        </authorList>
    </citation>
    <scope>NUCLEOTIDE SEQUENCE</scope>
    <source>
        <strain evidence="13">DSM 100917</strain>
    </source>
</reference>
<dbReference type="SMART" id="SM00845">
    <property type="entry name" value="GatB_Yqey"/>
    <property type="match status" value="1"/>
</dbReference>
<dbReference type="Pfam" id="PF02934">
    <property type="entry name" value="GatB_N"/>
    <property type="match status" value="1"/>
</dbReference>
<evidence type="ECO:0000256" key="10">
    <source>
        <dbReference type="ARBA" id="ARBA00047913"/>
    </source>
</evidence>
<dbReference type="Pfam" id="PF02637">
    <property type="entry name" value="GatB_Yqey"/>
    <property type="match status" value="1"/>
</dbReference>
<dbReference type="GO" id="GO:0006412">
    <property type="term" value="P:translation"/>
    <property type="evidence" value="ECO:0007669"/>
    <property type="project" value="UniProtKB-UniRule"/>
</dbReference>
<keyword evidence="7 11" id="KW-0648">Protein biosynthesis</keyword>
<dbReference type="InterPro" id="IPR042114">
    <property type="entry name" value="GatB_C_1"/>
</dbReference>
<keyword evidence="4 11" id="KW-0436">Ligase</keyword>
<comment type="function">
    <text evidence="8 11">Allows the formation of correctly charged Asn-tRNA(Asn) or Gln-tRNA(Gln) through the transamidation of misacylated Asp-tRNA(Asn) or Glu-tRNA(Gln) in organisms which lack either or both of asparaginyl-tRNA or glutaminyl-tRNA synthetases. The reaction takes place in the presence of glutamine and ATP through an activated phospho-Asp-tRNA(Asn) or phospho-Glu-tRNA(Gln).</text>
</comment>
<dbReference type="EC" id="6.3.5.-" evidence="11"/>
<dbReference type="FunFam" id="1.10.10.410:FF:000001">
    <property type="entry name" value="Aspartyl/glutamyl-tRNA(Asn/Gln) amidotransferase subunit B"/>
    <property type="match status" value="1"/>
</dbReference>
<dbReference type="PANTHER" id="PTHR11659">
    <property type="entry name" value="GLUTAMYL-TRNA GLN AMIDOTRANSFERASE SUBUNIT B MITOCHONDRIAL AND PROKARYOTIC PET112-RELATED"/>
    <property type="match status" value="1"/>
</dbReference>
<dbReference type="PANTHER" id="PTHR11659:SF0">
    <property type="entry name" value="GLUTAMYL-TRNA(GLN) AMIDOTRANSFERASE SUBUNIT B, MITOCHONDRIAL"/>
    <property type="match status" value="1"/>
</dbReference>
<proteinExistence type="inferred from homology"/>
<dbReference type="InterPro" id="IPR017958">
    <property type="entry name" value="Gln-tRNA_amidoTrfase_suB_CS"/>
</dbReference>
<accession>A0AB35BX63</accession>
<dbReference type="SUPFAM" id="SSF89095">
    <property type="entry name" value="GatB/YqeY motif"/>
    <property type="match status" value="1"/>
</dbReference>
<dbReference type="SUPFAM" id="SSF55931">
    <property type="entry name" value="Glutamine synthetase/guanido kinase"/>
    <property type="match status" value="1"/>
</dbReference>
<evidence type="ECO:0000313" key="13">
    <source>
        <dbReference type="EMBL" id="MBS7824578.1"/>
    </source>
</evidence>
<evidence type="ECO:0000259" key="12">
    <source>
        <dbReference type="SMART" id="SM00845"/>
    </source>
</evidence>
<dbReference type="EMBL" id="JAGIBU010000003">
    <property type="protein sequence ID" value="MBS7824578.1"/>
    <property type="molecule type" value="Genomic_DNA"/>
</dbReference>
<evidence type="ECO:0000256" key="11">
    <source>
        <dbReference type="HAMAP-Rule" id="MF_00121"/>
    </source>
</evidence>
<dbReference type="Gene3D" id="1.10.150.380">
    <property type="entry name" value="GatB domain, N-terminal subdomain"/>
    <property type="match status" value="1"/>
</dbReference>
<dbReference type="NCBIfam" id="NF004014">
    <property type="entry name" value="PRK05477.1-4"/>
    <property type="match status" value="1"/>
</dbReference>
<feature type="domain" description="Asn/Gln amidotransferase" evidence="12">
    <location>
        <begin position="329"/>
        <end position="476"/>
    </location>
</feature>
<keyword evidence="5 11" id="KW-0547">Nucleotide-binding</keyword>
<comment type="subunit">
    <text evidence="2 11">Heterotrimer of A, B and C subunits.</text>
</comment>
<gene>
    <name evidence="11 13" type="primary">gatB</name>
    <name evidence="13" type="ORF">J7561_05095</name>
</gene>
<comment type="caution">
    <text evidence="13">The sequence shown here is derived from an EMBL/GenBank/DDBJ whole genome shotgun (WGS) entry which is preliminary data.</text>
</comment>
<dbReference type="InterPro" id="IPR023168">
    <property type="entry name" value="GatB_Yqey_C_2"/>
</dbReference>